<accession>A0AA40RUH9</accession>
<dbReference type="AlphaFoldDB" id="A0AA40RUH9"/>
<organism evidence="1 2">
    <name type="scientific">Stutzerimonas stutzeri</name>
    <name type="common">Pseudomonas stutzeri</name>
    <dbReference type="NCBI Taxonomy" id="316"/>
    <lineage>
        <taxon>Bacteria</taxon>
        <taxon>Pseudomonadati</taxon>
        <taxon>Pseudomonadota</taxon>
        <taxon>Gammaproteobacteria</taxon>
        <taxon>Pseudomonadales</taxon>
        <taxon>Pseudomonadaceae</taxon>
        <taxon>Stutzerimonas</taxon>
    </lineage>
</organism>
<evidence type="ECO:0000313" key="1">
    <source>
        <dbReference type="EMBL" id="MBA1305912.1"/>
    </source>
</evidence>
<evidence type="ECO:0000313" key="2">
    <source>
        <dbReference type="Proteomes" id="UP001138621"/>
    </source>
</evidence>
<dbReference type="RefSeq" id="WP_052813534.1">
    <property type="nucleotide sequence ID" value="NZ_JAAMRD010000014.1"/>
</dbReference>
<proteinExistence type="predicted"/>
<gene>
    <name evidence="1" type="ORF">G7024_16090</name>
</gene>
<reference evidence="1" key="1">
    <citation type="submission" date="2020-02" db="EMBL/GenBank/DDBJ databases">
        <title>Synteny-based analysis reveals conserved mechanism for high triclosan tolerance in Pseudomonas, as well as instances of horizontal transfer.</title>
        <authorList>
            <person name="Mcfarland A.G."/>
            <person name="Bertucci H.K."/>
            <person name="Litmann E."/>
            <person name="Shen J."/>
            <person name="Huttenhower C."/>
            <person name="Hartmann E.M."/>
        </authorList>
    </citation>
    <scope>NUCLEOTIDE SEQUENCE</scope>
    <source>
        <strain evidence="1">109A1</strain>
    </source>
</reference>
<dbReference type="EMBL" id="JAAMRD010000014">
    <property type="protein sequence ID" value="MBA1305912.1"/>
    <property type="molecule type" value="Genomic_DNA"/>
</dbReference>
<comment type="caution">
    <text evidence="1">The sequence shown here is derived from an EMBL/GenBank/DDBJ whole genome shotgun (WGS) entry which is preliminary data.</text>
</comment>
<name>A0AA40RUH9_STUST</name>
<dbReference type="Proteomes" id="UP001138621">
    <property type="component" value="Unassembled WGS sequence"/>
</dbReference>
<sequence>MPTIHEFASSSDAYDATQCDESVRKGDALLIASEGVVGLAWTWPVAVTASAGELHELTDEDGIKPAAVIQDAGWTDEQLKLAVGTATQHGLPVARWAQAALAGGTP</sequence>
<protein>
    <submittedName>
        <fullName evidence="1">Uncharacterized protein</fullName>
    </submittedName>
</protein>